<keyword evidence="1 5" id="KW-0723">Serine/threonine-protein kinase</keyword>
<reference evidence="6" key="2">
    <citation type="submission" date="2024-06" db="EMBL/GenBank/DDBJ databases">
        <authorList>
            <person name="Petrova K.O."/>
            <person name="Toshchakov S.V."/>
            <person name="Boltjanskaja Y.V."/>
            <person name="Kevbrin V."/>
        </authorList>
    </citation>
    <scope>NUCLEOTIDE SEQUENCE</scope>
    <source>
        <strain evidence="6">Z-910T</strain>
    </source>
</reference>
<dbReference type="HAMAP" id="MF_00921">
    <property type="entry name" value="PDRP"/>
    <property type="match status" value="1"/>
</dbReference>
<evidence type="ECO:0000256" key="2">
    <source>
        <dbReference type="ARBA" id="ARBA00022679"/>
    </source>
</evidence>
<comment type="function">
    <text evidence="5">Bifunctional serine/threonine kinase and phosphorylase involved in the regulation of the pyruvate, phosphate dikinase (PPDK) by catalyzing its phosphorylation/dephosphorylation.</text>
</comment>
<dbReference type="AlphaFoldDB" id="A0AAU7VPM9"/>
<dbReference type="EC" id="2.7.11.32" evidence="5"/>
<comment type="catalytic activity">
    <reaction evidence="5">
        <text>N(tele)-phospho-L-histidyl/O-phospho-L-threonyl-[pyruvate, phosphate dikinase] + phosphate + H(+) = N(tele)-phospho-L-histidyl/L-threonyl-[pyruvate, phosphate dikinase] + diphosphate</text>
        <dbReference type="Rhea" id="RHEA:43696"/>
        <dbReference type="Rhea" id="RHEA-COMP:10650"/>
        <dbReference type="Rhea" id="RHEA-COMP:10651"/>
        <dbReference type="ChEBI" id="CHEBI:15378"/>
        <dbReference type="ChEBI" id="CHEBI:30013"/>
        <dbReference type="ChEBI" id="CHEBI:33019"/>
        <dbReference type="ChEBI" id="CHEBI:43474"/>
        <dbReference type="ChEBI" id="CHEBI:61977"/>
        <dbReference type="ChEBI" id="CHEBI:83586"/>
        <dbReference type="EC" id="2.7.4.27"/>
    </reaction>
</comment>
<evidence type="ECO:0000256" key="5">
    <source>
        <dbReference type="HAMAP-Rule" id="MF_00921"/>
    </source>
</evidence>
<dbReference type="InterPro" id="IPR026565">
    <property type="entry name" value="PPDK_reg"/>
</dbReference>
<comment type="catalytic activity">
    <reaction evidence="5">
        <text>N(tele)-phospho-L-histidyl/L-threonyl-[pyruvate, phosphate dikinase] + ADP = N(tele)-phospho-L-histidyl/O-phospho-L-threonyl-[pyruvate, phosphate dikinase] + AMP + H(+)</text>
        <dbReference type="Rhea" id="RHEA:43692"/>
        <dbReference type="Rhea" id="RHEA-COMP:10650"/>
        <dbReference type="Rhea" id="RHEA-COMP:10651"/>
        <dbReference type="ChEBI" id="CHEBI:15378"/>
        <dbReference type="ChEBI" id="CHEBI:30013"/>
        <dbReference type="ChEBI" id="CHEBI:61977"/>
        <dbReference type="ChEBI" id="CHEBI:83586"/>
        <dbReference type="ChEBI" id="CHEBI:456215"/>
        <dbReference type="ChEBI" id="CHEBI:456216"/>
        <dbReference type="EC" id="2.7.11.32"/>
    </reaction>
</comment>
<proteinExistence type="inferred from homology"/>
<keyword evidence="6" id="KW-0670">Pyruvate</keyword>
<keyword evidence="2 5" id="KW-0808">Transferase</keyword>
<accession>A0AAU7VPM9</accession>
<dbReference type="GO" id="GO:0043531">
    <property type="term" value="F:ADP binding"/>
    <property type="evidence" value="ECO:0007669"/>
    <property type="project" value="UniProtKB-UniRule"/>
</dbReference>
<reference evidence="6" key="1">
    <citation type="journal article" date="2013" name="Extremophiles">
        <title>Proteinivorax tanatarense gen. nov., sp. nov., an anaerobic, haloalkaliphilic, proteolytic bacterium isolated from a decaying algal bloom, and proposal of Proteinivoraceae fam. nov.</title>
        <authorList>
            <person name="Kevbrin V."/>
            <person name="Boltyanskaya Y."/>
            <person name="Zhilina T."/>
            <person name="Kolganova T."/>
            <person name="Lavrentjeva E."/>
            <person name="Kuznetsov B."/>
        </authorList>
    </citation>
    <scope>NUCLEOTIDE SEQUENCE</scope>
    <source>
        <strain evidence="6">Z-910T</strain>
    </source>
</reference>
<evidence type="ECO:0000256" key="4">
    <source>
        <dbReference type="ARBA" id="ARBA00022777"/>
    </source>
</evidence>
<keyword evidence="3 5" id="KW-0547">Nucleotide-binding</keyword>
<evidence type="ECO:0000313" key="6">
    <source>
        <dbReference type="EMBL" id="XBX76021.1"/>
    </source>
</evidence>
<sequence length="273" mass="30784">MTNKNGTVYVMSDSLGETAEQVIKAAASQFNSGTTSINRYPYISDKVGVEEVIKEAIKENAMVAYTFVCPDLREFSERMCKQFQLPYVDILGPVMEQFSKITSVKPKLEPGVYRKLDEQYFKRIEAIEFAVKYDDGKDPRGILRADVVLLGVSRTSKTPLSMYLAHKQIKAANVPLVPEIKPPRELYEINPKKIIGLTISPSQLNEIRRERLLALGLGDHSSYASMERILSELDYAEEIMKGLNCPVLEVTNKAVEETASKLLEIIREENDND</sequence>
<dbReference type="NCBIfam" id="NF003742">
    <property type="entry name" value="PRK05339.1"/>
    <property type="match status" value="1"/>
</dbReference>
<dbReference type="Pfam" id="PF03618">
    <property type="entry name" value="Kinase-PPPase"/>
    <property type="match status" value="1"/>
</dbReference>
<dbReference type="RefSeq" id="WP_350344756.1">
    <property type="nucleotide sequence ID" value="NZ_CP158367.1"/>
</dbReference>
<dbReference type="PANTHER" id="PTHR31756:SF3">
    <property type="entry name" value="PYRUVATE, PHOSPHATE DIKINASE REGULATORY PROTEIN 1, CHLOROPLASTIC"/>
    <property type="match status" value="1"/>
</dbReference>
<gene>
    <name evidence="6" type="ORF">PRVXT_001189</name>
</gene>
<evidence type="ECO:0000256" key="3">
    <source>
        <dbReference type="ARBA" id="ARBA00022741"/>
    </source>
</evidence>
<evidence type="ECO:0000256" key="1">
    <source>
        <dbReference type="ARBA" id="ARBA00022527"/>
    </source>
</evidence>
<name>A0AAU7VPM9_9FIRM</name>
<dbReference type="GO" id="GO:0016776">
    <property type="term" value="F:phosphotransferase activity, phosphate group as acceptor"/>
    <property type="evidence" value="ECO:0007669"/>
    <property type="project" value="UniProtKB-UniRule"/>
</dbReference>
<dbReference type="EC" id="2.7.4.27" evidence="5"/>
<protein>
    <recommendedName>
        <fullName evidence="5">Putative pyruvate, phosphate dikinase regulatory protein</fullName>
        <shortName evidence="5">PPDK regulatory protein</shortName>
        <ecNumber evidence="5">2.7.11.32</ecNumber>
        <ecNumber evidence="5">2.7.4.27</ecNumber>
    </recommendedName>
</protein>
<dbReference type="InterPro" id="IPR005177">
    <property type="entry name" value="Kinase-pyrophosphorylase"/>
</dbReference>
<dbReference type="EMBL" id="CP158367">
    <property type="protein sequence ID" value="XBX76021.1"/>
    <property type="molecule type" value="Genomic_DNA"/>
</dbReference>
<feature type="binding site" evidence="5">
    <location>
        <begin position="151"/>
        <end position="158"/>
    </location>
    <ligand>
        <name>ADP</name>
        <dbReference type="ChEBI" id="CHEBI:456216"/>
    </ligand>
</feature>
<dbReference type="GO" id="GO:0004674">
    <property type="term" value="F:protein serine/threonine kinase activity"/>
    <property type="evidence" value="ECO:0007669"/>
    <property type="project" value="UniProtKB-UniRule"/>
</dbReference>
<keyword evidence="4 5" id="KW-0418">Kinase</keyword>
<dbReference type="GO" id="GO:0005524">
    <property type="term" value="F:ATP binding"/>
    <property type="evidence" value="ECO:0007669"/>
    <property type="project" value="InterPro"/>
</dbReference>
<dbReference type="PANTHER" id="PTHR31756">
    <property type="entry name" value="PYRUVATE, PHOSPHATE DIKINASE REGULATORY PROTEIN 1, CHLOROPLASTIC"/>
    <property type="match status" value="1"/>
</dbReference>
<comment type="similarity">
    <text evidence="5">Belongs to the pyruvate, phosphate/water dikinase regulatory protein family. PDRP subfamily.</text>
</comment>
<organism evidence="6">
    <name type="scientific">Proteinivorax tanatarense</name>
    <dbReference type="NCBI Taxonomy" id="1260629"/>
    <lineage>
        <taxon>Bacteria</taxon>
        <taxon>Bacillati</taxon>
        <taxon>Bacillota</taxon>
        <taxon>Clostridia</taxon>
        <taxon>Eubacteriales</taxon>
        <taxon>Proteinivoracaceae</taxon>
        <taxon>Proteinivorax</taxon>
    </lineage>
</organism>